<feature type="transmembrane region" description="Helical" evidence="2">
    <location>
        <begin position="12"/>
        <end position="33"/>
    </location>
</feature>
<reference evidence="3 4" key="1">
    <citation type="submission" date="2024-08" db="EMBL/GenBank/DDBJ databases">
        <title>Tateyamaria sp. nov., isolated from marine algae.</title>
        <authorList>
            <person name="Choi B.J."/>
            <person name="Kim J.M."/>
            <person name="Lee J.K."/>
            <person name="Choi D.G."/>
            <person name="Bayburt H."/>
            <person name="Baek J.H."/>
            <person name="Han D.M."/>
            <person name="Jeon C.O."/>
        </authorList>
    </citation>
    <scope>NUCLEOTIDE SEQUENCE [LARGE SCALE GENOMIC DNA]</scope>
    <source>
        <strain evidence="3 4">KMU-156</strain>
    </source>
</reference>
<evidence type="ECO:0000313" key="3">
    <source>
        <dbReference type="EMBL" id="MFL4469238.1"/>
    </source>
</evidence>
<protein>
    <submittedName>
        <fullName evidence="3">Uncharacterized protein</fullName>
    </submittedName>
</protein>
<name>A0ABW8UQ44_9RHOB</name>
<evidence type="ECO:0000256" key="1">
    <source>
        <dbReference type="SAM" id="MobiDB-lite"/>
    </source>
</evidence>
<evidence type="ECO:0000313" key="4">
    <source>
        <dbReference type="Proteomes" id="UP001627408"/>
    </source>
</evidence>
<dbReference type="RefSeq" id="WP_407591013.1">
    <property type="nucleotide sequence ID" value="NZ_JBHDIY010000002.1"/>
</dbReference>
<accession>A0ABW8UQ44</accession>
<feature type="transmembrane region" description="Helical" evidence="2">
    <location>
        <begin position="77"/>
        <end position="99"/>
    </location>
</feature>
<evidence type="ECO:0000256" key="2">
    <source>
        <dbReference type="SAM" id="Phobius"/>
    </source>
</evidence>
<keyword evidence="4" id="KW-1185">Reference proteome</keyword>
<dbReference type="Proteomes" id="UP001627408">
    <property type="component" value="Unassembled WGS sequence"/>
</dbReference>
<sequence length="162" mass="17954">MHRFIRSTYRLALHLQSSYMMLLVGLSFFTMPIFVLDGVLMRSLVFTLIALAVALVLRKPQWQPVFLREPMGLLQGFGAMLASSAVFIVAMALGYLAVINMNLPEPTSRNLATLTALPSLLLTGAMWWSALFLAVLPHPDGRPPRISPKRPTVPPRVTTARP</sequence>
<keyword evidence="2" id="KW-0472">Membrane</keyword>
<dbReference type="EMBL" id="JBHDIY010000002">
    <property type="protein sequence ID" value="MFL4469238.1"/>
    <property type="molecule type" value="Genomic_DNA"/>
</dbReference>
<organism evidence="3 4">
    <name type="scientific">Tateyamaria armeniaca</name>
    <dbReference type="NCBI Taxonomy" id="2518930"/>
    <lineage>
        <taxon>Bacteria</taxon>
        <taxon>Pseudomonadati</taxon>
        <taxon>Pseudomonadota</taxon>
        <taxon>Alphaproteobacteria</taxon>
        <taxon>Rhodobacterales</taxon>
        <taxon>Roseobacteraceae</taxon>
        <taxon>Tateyamaria</taxon>
    </lineage>
</organism>
<keyword evidence="2" id="KW-0812">Transmembrane</keyword>
<feature type="transmembrane region" description="Helical" evidence="2">
    <location>
        <begin position="39"/>
        <end position="57"/>
    </location>
</feature>
<proteinExistence type="predicted"/>
<gene>
    <name evidence="3" type="ORF">ACERZ8_04890</name>
</gene>
<feature type="transmembrane region" description="Helical" evidence="2">
    <location>
        <begin position="111"/>
        <end position="136"/>
    </location>
</feature>
<comment type="caution">
    <text evidence="3">The sequence shown here is derived from an EMBL/GenBank/DDBJ whole genome shotgun (WGS) entry which is preliminary data.</text>
</comment>
<feature type="region of interest" description="Disordered" evidence="1">
    <location>
        <begin position="143"/>
        <end position="162"/>
    </location>
</feature>
<keyword evidence="2" id="KW-1133">Transmembrane helix</keyword>